<proteinExistence type="inferred from homology"/>
<name>A0A6A1WUT7_9ROSI</name>
<organism evidence="7 8">
    <name type="scientific">Morella rubra</name>
    <name type="common">Chinese bayberry</name>
    <dbReference type="NCBI Taxonomy" id="262757"/>
    <lineage>
        <taxon>Eukaryota</taxon>
        <taxon>Viridiplantae</taxon>
        <taxon>Streptophyta</taxon>
        <taxon>Embryophyta</taxon>
        <taxon>Tracheophyta</taxon>
        <taxon>Spermatophyta</taxon>
        <taxon>Magnoliopsida</taxon>
        <taxon>eudicotyledons</taxon>
        <taxon>Gunneridae</taxon>
        <taxon>Pentapetalae</taxon>
        <taxon>rosids</taxon>
        <taxon>fabids</taxon>
        <taxon>Fagales</taxon>
        <taxon>Myricaceae</taxon>
        <taxon>Morella</taxon>
    </lineage>
</organism>
<dbReference type="SUPFAM" id="SSF54001">
    <property type="entry name" value="Cysteine proteinases"/>
    <property type="match status" value="1"/>
</dbReference>
<reference evidence="7 8" key="1">
    <citation type="journal article" date="2019" name="Plant Biotechnol. J.">
        <title>The red bayberry genome and genetic basis of sex determination.</title>
        <authorList>
            <person name="Jia H.M."/>
            <person name="Jia H.J."/>
            <person name="Cai Q.L."/>
            <person name="Wang Y."/>
            <person name="Zhao H.B."/>
            <person name="Yang W.F."/>
            <person name="Wang G.Y."/>
            <person name="Li Y.H."/>
            <person name="Zhan D.L."/>
            <person name="Shen Y.T."/>
            <person name="Niu Q.F."/>
            <person name="Chang L."/>
            <person name="Qiu J."/>
            <person name="Zhao L."/>
            <person name="Xie H.B."/>
            <person name="Fu W.Y."/>
            <person name="Jin J."/>
            <person name="Li X.W."/>
            <person name="Jiao Y."/>
            <person name="Zhou C.C."/>
            <person name="Tu T."/>
            <person name="Chai C.Y."/>
            <person name="Gao J.L."/>
            <person name="Fan L.J."/>
            <person name="van de Weg E."/>
            <person name="Wang J.Y."/>
            <person name="Gao Z.S."/>
        </authorList>
    </citation>
    <scope>NUCLEOTIDE SEQUENCE [LARGE SCALE GENOMIC DNA]</scope>
    <source>
        <tissue evidence="7">Leaves</tissue>
    </source>
</reference>
<dbReference type="InterPro" id="IPR003323">
    <property type="entry name" value="OTU_dom"/>
</dbReference>
<dbReference type="InterPro" id="IPR050704">
    <property type="entry name" value="Peptidase_C85-like"/>
</dbReference>
<evidence type="ECO:0000256" key="5">
    <source>
        <dbReference type="ARBA" id="ARBA00022801"/>
    </source>
</evidence>
<dbReference type="PROSITE" id="PS50802">
    <property type="entry name" value="OTU"/>
    <property type="match status" value="1"/>
</dbReference>
<evidence type="ECO:0000256" key="2">
    <source>
        <dbReference type="ARBA" id="ARBA00010407"/>
    </source>
</evidence>
<dbReference type="EMBL" id="RXIC02000019">
    <property type="protein sequence ID" value="KAB1226490.1"/>
    <property type="molecule type" value="Genomic_DNA"/>
</dbReference>
<dbReference type="EC" id="3.4.19.12" evidence="3"/>
<feature type="domain" description="OTU" evidence="6">
    <location>
        <begin position="198"/>
        <end position="322"/>
    </location>
</feature>
<keyword evidence="8" id="KW-1185">Reference proteome</keyword>
<dbReference type="GO" id="GO:0004843">
    <property type="term" value="F:cysteine-type deubiquitinase activity"/>
    <property type="evidence" value="ECO:0007669"/>
    <property type="project" value="UniProtKB-EC"/>
</dbReference>
<dbReference type="Gene3D" id="3.90.70.80">
    <property type="match status" value="1"/>
</dbReference>
<evidence type="ECO:0000259" key="6">
    <source>
        <dbReference type="PROSITE" id="PS50802"/>
    </source>
</evidence>
<keyword evidence="4" id="KW-0833">Ubl conjugation pathway</keyword>
<evidence type="ECO:0000256" key="1">
    <source>
        <dbReference type="ARBA" id="ARBA00000707"/>
    </source>
</evidence>
<dbReference type="Proteomes" id="UP000516437">
    <property type="component" value="Chromosome 1"/>
</dbReference>
<keyword evidence="5" id="KW-0378">Hydrolase</keyword>
<evidence type="ECO:0000256" key="3">
    <source>
        <dbReference type="ARBA" id="ARBA00012759"/>
    </source>
</evidence>
<dbReference type="InterPro" id="IPR038765">
    <property type="entry name" value="Papain-like_cys_pep_sf"/>
</dbReference>
<evidence type="ECO:0000313" key="8">
    <source>
        <dbReference type="Proteomes" id="UP000516437"/>
    </source>
</evidence>
<dbReference type="GO" id="GO:0016579">
    <property type="term" value="P:protein deubiquitination"/>
    <property type="evidence" value="ECO:0007669"/>
    <property type="project" value="TreeGrafter"/>
</dbReference>
<dbReference type="PANTHER" id="PTHR12419">
    <property type="entry name" value="OTU DOMAIN CONTAINING PROTEIN"/>
    <property type="match status" value="1"/>
</dbReference>
<sequence>MMTYEQDPDVVRWGLQLFDSNPYSNCSYYGTNMQDDVDYCHGPYFRAENYDTECNNLENDEIIAQALQEELSQLAVVEAPGSPDEEFKHLHVSAFSQNWLGQSMGNCGSGQECGQEEADNVGPSTSCSSTDENSICGDEWLYSLELMDEYALDGEVGKRLNQMVPVPHVPRINGEIPSVDEETLDHQRLLDRLQLYELVENKVQGDGNCQFRALSDQFYRTPEHHNFVREQVTSQLKSYPEIYEGYVPMAYGDYLEKMSKSGEWGDHVTLQAAADSYGVKIFVITSFKDTCYIEIIPNVERSKRVICLSFWAEVHYNSIYPEGDVPASVIKKKKRRWMLRNRHLESLNED</sequence>
<dbReference type="Pfam" id="PF02338">
    <property type="entry name" value="OTU"/>
    <property type="match status" value="1"/>
</dbReference>
<dbReference type="CDD" id="cd22751">
    <property type="entry name" value="OTU_plant_OTU9-like"/>
    <property type="match status" value="1"/>
</dbReference>
<dbReference type="FunFam" id="3.90.70.80:FF:000001">
    <property type="entry name" value="OTU domain-containing protein"/>
    <property type="match status" value="1"/>
</dbReference>
<evidence type="ECO:0000313" key="7">
    <source>
        <dbReference type="EMBL" id="KAB1226490.1"/>
    </source>
</evidence>
<accession>A0A6A1WUT7</accession>
<gene>
    <name evidence="7" type="ORF">CJ030_MR1G014072</name>
</gene>
<comment type="catalytic activity">
    <reaction evidence="1">
        <text>Thiol-dependent hydrolysis of ester, thioester, amide, peptide and isopeptide bonds formed by the C-terminal Gly of ubiquitin (a 76-residue protein attached to proteins as an intracellular targeting signal).</text>
        <dbReference type="EC" id="3.4.19.12"/>
    </reaction>
</comment>
<dbReference type="OrthoDB" id="415023at2759"/>
<protein>
    <recommendedName>
        <fullName evidence="3">ubiquitinyl hydrolase 1</fullName>
        <ecNumber evidence="3">3.4.19.12</ecNumber>
    </recommendedName>
</protein>
<evidence type="ECO:0000256" key="4">
    <source>
        <dbReference type="ARBA" id="ARBA00022786"/>
    </source>
</evidence>
<dbReference type="AlphaFoldDB" id="A0A6A1WUT7"/>
<comment type="similarity">
    <text evidence="2">Belongs to the peptidase C85 family.</text>
</comment>
<comment type="caution">
    <text evidence="7">The sequence shown here is derived from an EMBL/GenBank/DDBJ whole genome shotgun (WGS) entry which is preliminary data.</text>
</comment>
<dbReference type="PANTHER" id="PTHR12419:SF111">
    <property type="entry name" value="OVARIAN TUMOR DOMAIN-CONTAINING DEUBIQUITINATING ENZYME 9"/>
    <property type="match status" value="1"/>
</dbReference>